<dbReference type="EMBL" id="WSTA01000018">
    <property type="protein sequence ID" value="MWB98057.1"/>
    <property type="molecule type" value="Genomic_DNA"/>
</dbReference>
<evidence type="ECO:0000256" key="1">
    <source>
        <dbReference type="SAM" id="Phobius"/>
    </source>
</evidence>
<feature type="transmembrane region" description="Helical" evidence="1">
    <location>
        <begin position="74"/>
        <end position="97"/>
    </location>
</feature>
<keyword evidence="1" id="KW-0472">Membrane</keyword>
<protein>
    <submittedName>
        <fullName evidence="2">Polyketide antibiotic transporter</fullName>
    </submittedName>
</protein>
<feature type="transmembrane region" description="Helical" evidence="1">
    <location>
        <begin position="395"/>
        <end position="419"/>
    </location>
</feature>
<dbReference type="Proteomes" id="UP000438182">
    <property type="component" value="Unassembled WGS sequence"/>
</dbReference>
<keyword evidence="3" id="KW-1185">Reference proteome</keyword>
<feature type="transmembrane region" description="Helical" evidence="1">
    <location>
        <begin position="512"/>
        <end position="531"/>
    </location>
</feature>
<proteinExistence type="predicted"/>
<feature type="transmembrane region" description="Helical" evidence="1">
    <location>
        <begin position="19"/>
        <end position="37"/>
    </location>
</feature>
<comment type="caution">
    <text evidence="2">The sequence shown here is derived from an EMBL/GenBank/DDBJ whole genome shotgun (WGS) entry which is preliminary data.</text>
</comment>
<feature type="transmembrane region" description="Helical" evidence="1">
    <location>
        <begin position="349"/>
        <end position="371"/>
    </location>
</feature>
<dbReference type="AlphaFoldDB" id="A0A6I4P3W4"/>
<feature type="transmembrane region" description="Helical" evidence="1">
    <location>
        <begin position="242"/>
        <end position="262"/>
    </location>
</feature>
<feature type="transmembrane region" description="Helical" evidence="1">
    <location>
        <begin position="186"/>
        <end position="204"/>
    </location>
</feature>
<feature type="transmembrane region" description="Helical" evidence="1">
    <location>
        <begin position="439"/>
        <end position="460"/>
    </location>
</feature>
<evidence type="ECO:0000313" key="2">
    <source>
        <dbReference type="EMBL" id="MWB98057.1"/>
    </source>
</evidence>
<feature type="transmembrane region" description="Helical" evidence="1">
    <location>
        <begin position="124"/>
        <end position="146"/>
    </location>
</feature>
<accession>A0A6I4P3W4</accession>
<sequence>MNGFGALLRQRLRRDRWTLLWWILGTTALAAIVPGAIGSSYGTEAERAGLLQLTAQAPAILIFRGTPNGADEGAFSFFLIFAFLGLMAGLMNTFLAVRHTRAEEEEGRAEQVAATPAGRITPTIATVAHGVLADVVLALLVAAAFAGGGLPVSGALVTGAATAAVGIAFLGFGLVAAQLFRTSRAANALSVAAVLAAYVVRGIGDATGERSADGLHVTPGWASWLSPIGWAQLANAWNGDDWVALLLPLGFGLLLVLAVLGLQRVRDLGASLLPGRRGRASAGPVLASTLGLAWKLDVGVIVAWAVGGLFTGLLATSLTPLVDAIATDAPQVGDTLQGIAGADGTIEQALLTTFFTIGGLLAACCAAQIVIKARQEEARGTAELVLATPVGRVRWLAAFLAVAAIGAVLALAATFLGAVLGTASIDDPSQALRDSALAALGQVPAALVFVAIPALCFVLARQATIPLTWALLGLSGFLGVFGELLGLPDWTHDLSPFAHAPTPQGDDYDWSGGWWLLGVAAVGIAAALVLMRRRQVAGDG</sequence>
<evidence type="ECO:0000313" key="3">
    <source>
        <dbReference type="Proteomes" id="UP000438182"/>
    </source>
</evidence>
<feature type="transmembrane region" description="Helical" evidence="1">
    <location>
        <begin position="152"/>
        <end position="174"/>
    </location>
</feature>
<gene>
    <name evidence="2" type="ORF">GB864_05770</name>
</gene>
<dbReference type="RefSeq" id="WP_160423402.1">
    <property type="nucleotide sequence ID" value="NZ_WSTA01000018.1"/>
</dbReference>
<name>A0A6I4P3W4_9MICO</name>
<reference evidence="2 3" key="1">
    <citation type="submission" date="2019-12" db="EMBL/GenBank/DDBJ databases">
        <authorList>
            <person name="Kim Y.S."/>
        </authorList>
    </citation>
    <scope>NUCLEOTIDE SEQUENCE [LARGE SCALE GENOMIC DNA]</scope>
    <source>
        <strain evidence="2 3">MMS17-SY077</strain>
    </source>
</reference>
<feature type="transmembrane region" description="Helical" evidence="1">
    <location>
        <begin position="467"/>
        <end position="487"/>
    </location>
</feature>
<keyword evidence="1" id="KW-0812">Transmembrane</keyword>
<organism evidence="2 3">
    <name type="scientific">Agromyces seonyuensis</name>
    <dbReference type="NCBI Taxonomy" id="2662446"/>
    <lineage>
        <taxon>Bacteria</taxon>
        <taxon>Bacillati</taxon>
        <taxon>Actinomycetota</taxon>
        <taxon>Actinomycetes</taxon>
        <taxon>Micrococcales</taxon>
        <taxon>Microbacteriaceae</taxon>
        <taxon>Agromyces</taxon>
    </lineage>
</organism>
<keyword evidence="1" id="KW-1133">Transmembrane helix</keyword>